<protein>
    <recommendedName>
        <fullName evidence="2">PIN domain-containing protein</fullName>
    </recommendedName>
</protein>
<evidence type="ECO:0000313" key="4">
    <source>
        <dbReference type="Proteomes" id="UP000827092"/>
    </source>
</evidence>
<gene>
    <name evidence="3" type="ORF">JTE90_013820</name>
</gene>
<keyword evidence="4" id="KW-1185">Reference proteome</keyword>
<dbReference type="Pfam" id="PF13638">
    <property type="entry name" value="PIN_4"/>
    <property type="match status" value="1"/>
</dbReference>
<name>A0AAV6VHS8_9ARAC</name>
<accession>A0AAV6VHS8</accession>
<feature type="region of interest" description="Disordered" evidence="1">
    <location>
        <begin position="1"/>
        <end position="67"/>
    </location>
</feature>
<evidence type="ECO:0000259" key="2">
    <source>
        <dbReference type="Pfam" id="PF13638"/>
    </source>
</evidence>
<evidence type="ECO:0000256" key="1">
    <source>
        <dbReference type="SAM" id="MobiDB-lite"/>
    </source>
</evidence>
<dbReference type="AlphaFoldDB" id="A0AAV6VHS8"/>
<dbReference type="InterPro" id="IPR002716">
    <property type="entry name" value="PIN_dom"/>
</dbReference>
<reference evidence="3 4" key="1">
    <citation type="journal article" date="2022" name="Nat. Ecol. Evol.">
        <title>A masculinizing supergene underlies an exaggerated male reproductive morph in a spider.</title>
        <authorList>
            <person name="Hendrickx F."/>
            <person name="De Corte Z."/>
            <person name="Sonet G."/>
            <person name="Van Belleghem S.M."/>
            <person name="Kostlbacher S."/>
            <person name="Vangestel C."/>
        </authorList>
    </citation>
    <scope>NUCLEOTIDE SEQUENCE [LARGE SCALE GENOMIC DNA]</scope>
    <source>
        <strain evidence="3">W744_W776</strain>
    </source>
</reference>
<evidence type="ECO:0000313" key="3">
    <source>
        <dbReference type="EMBL" id="KAG8196335.1"/>
    </source>
</evidence>
<dbReference type="EMBL" id="JAFNEN010000072">
    <property type="protein sequence ID" value="KAG8196335.1"/>
    <property type="molecule type" value="Genomic_DNA"/>
</dbReference>
<dbReference type="Gene3D" id="3.40.50.1010">
    <property type="entry name" value="5'-nuclease"/>
    <property type="match status" value="1"/>
</dbReference>
<feature type="domain" description="PIN" evidence="2">
    <location>
        <begin position="116"/>
        <end position="227"/>
    </location>
</feature>
<feature type="compositionally biased region" description="Polar residues" evidence="1">
    <location>
        <begin position="21"/>
        <end position="67"/>
    </location>
</feature>
<proteinExistence type="predicted"/>
<organism evidence="3 4">
    <name type="scientific">Oedothorax gibbosus</name>
    <dbReference type="NCBI Taxonomy" id="931172"/>
    <lineage>
        <taxon>Eukaryota</taxon>
        <taxon>Metazoa</taxon>
        <taxon>Ecdysozoa</taxon>
        <taxon>Arthropoda</taxon>
        <taxon>Chelicerata</taxon>
        <taxon>Arachnida</taxon>
        <taxon>Araneae</taxon>
        <taxon>Araneomorphae</taxon>
        <taxon>Entelegynae</taxon>
        <taxon>Araneoidea</taxon>
        <taxon>Linyphiidae</taxon>
        <taxon>Erigoninae</taxon>
        <taxon>Oedothorax</taxon>
    </lineage>
</organism>
<dbReference type="Proteomes" id="UP000827092">
    <property type="component" value="Unassembled WGS sequence"/>
</dbReference>
<comment type="caution">
    <text evidence="3">The sequence shown here is derived from an EMBL/GenBank/DDBJ whole genome shotgun (WGS) entry which is preliminary data.</text>
</comment>
<sequence length="237" mass="27691">MKVPDIVDPLGRAPKKRKIEPTTSSNHLSPRTGFSENINRSPKSNSDNVIGSRYSENNSNKNVSTQTQFMEDLSEQVEELCRLLSDTFDPFIEKIFGKYLQTSETVRVKISPMNYTYLSWSVLIELDERKLNYRKLNREEKFIINSSVRFLRELSTSRNHRLHIQNAAQEEFLKRKFHQGGTRDHRILEFALALKTFYRNSHDEVILLTRDNVFSTAAESYGILVKDANNIYDFLYQ</sequence>